<keyword evidence="4" id="KW-1185">Reference proteome</keyword>
<keyword evidence="2" id="KW-0547">Nucleotide-binding</keyword>
<dbReference type="PANTHER" id="PTHR30605:SF0">
    <property type="entry name" value="ANHYDRO-N-ACETYLMURAMIC ACID KINASE"/>
    <property type="match status" value="1"/>
</dbReference>
<dbReference type="Pfam" id="PF03702">
    <property type="entry name" value="AnmK"/>
    <property type="match status" value="1"/>
</dbReference>
<dbReference type="HAMAP" id="MF_01270">
    <property type="entry name" value="AnhMurNAc_kinase"/>
    <property type="match status" value="1"/>
</dbReference>
<dbReference type="EC" id="2.7.1.170" evidence="2"/>
<dbReference type="RefSeq" id="WP_008599617.1">
    <property type="nucleotide sequence ID" value="NZ_AMRV01000001.1"/>
</dbReference>
<proteinExistence type="inferred from homology"/>
<dbReference type="NCBIfam" id="NF007141">
    <property type="entry name" value="PRK09585.1-5"/>
    <property type="match status" value="1"/>
</dbReference>
<feature type="binding site" evidence="2">
    <location>
        <begin position="14"/>
        <end position="21"/>
    </location>
    <ligand>
        <name>ATP</name>
        <dbReference type="ChEBI" id="CHEBI:30616"/>
    </ligand>
</feature>
<accession>M2TCD6</accession>
<evidence type="ECO:0000256" key="1">
    <source>
        <dbReference type="ARBA" id="ARBA00023277"/>
    </source>
</evidence>
<dbReference type="EMBL" id="AMRV01000001">
    <property type="protein sequence ID" value="EMD84299.1"/>
    <property type="molecule type" value="Genomic_DNA"/>
</dbReference>
<comment type="similarity">
    <text evidence="2">Belongs to the anhydro-N-acetylmuramic acid kinase family.</text>
</comment>
<dbReference type="GO" id="GO:0006040">
    <property type="term" value="P:amino sugar metabolic process"/>
    <property type="evidence" value="ECO:0007669"/>
    <property type="project" value="InterPro"/>
</dbReference>
<dbReference type="UniPathway" id="UPA00343"/>
<reference evidence="3 4" key="1">
    <citation type="journal article" date="2013" name="Genome Announc.">
        <title>Draft Genome Sequence of Strain JLT2015T, Belonging to the Family Sphingomonadaceae of the Alphaproteobacteria.</title>
        <authorList>
            <person name="Tang K."/>
            <person name="Liu K."/>
            <person name="Li S."/>
            <person name="Jiao N."/>
        </authorList>
    </citation>
    <scope>NUCLEOTIDE SEQUENCE [LARGE SCALE GENOMIC DNA]</scope>
    <source>
        <strain evidence="3 4">JLT2015</strain>
    </source>
</reference>
<dbReference type="SUPFAM" id="SSF53067">
    <property type="entry name" value="Actin-like ATPase domain"/>
    <property type="match status" value="1"/>
</dbReference>
<sequence length="360" mass="38519">MSSRLYRAVGLMSGTSMDGIDAALIETDGEGHIRFLDFASRPYDDAFRADLRAAVLKGAAAMERQMDDDLRAVSRRLTILHAEVAGTIAKGADVVGFHGHTIGHRPDRGWTWQIGDGALLAQLLRIEVVDDFRGPDVAAGGQGAPLLPAYHRALGSGLERPFGVLNLGGVGNLTWIGGGDEIVAFDTGPANALIDDWLHEQRGLSFDENGALASAGDVHEEVLQSMLDLPWFDQAPPKSLDRQDFGIEPVRALNAEDGAATLTAFTAETVRLALSHVSSRPQRLLVTGGGRHNPVLMRMITERTGIAAEPVEAAGWRGDSMEAEGFAWFAVRKLRGLPTSFPEISGPRQPVVGGTLHVPS</sequence>
<dbReference type="GO" id="GO:0016301">
    <property type="term" value="F:kinase activity"/>
    <property type="evidence" value="ECO:0007669"/>
    <property type="project" value="UniProtKB-KW"/>
</dbReference>
<gene>
    <name evidence="2" type="primary">anmK</name>
    <name evidence="3" type="ORF">C725_0229</name>
</gene>
<dbReference type="GO" id="GO:0016773">
    <property type="term" value="F:phosphotransferase activity, alcohol group as acceptor"/>
    <property type="evidence" value="ECO:0007669"/>
    <property type="project" value="UniProtKB-UniRule"/>
</dbReference>
<dbReference type="PATRIC" id="fig|1234595.3.peg.228"/>
<comment type="caution">
    <text evidence="3">The sequence shown here is derived from an EMBL/GenBank/DDBJ whole genome shotgun (WGS) entry which is preliminary data.</text>
</comment>
<dbReference type="AlphaFoldDB" id="M2TCD6"/>
<protein>
    <recommendedName>
        <fullName evidence="2">Anhydro-N-acetylmuramic acid kinase</fullName>
        <ecNumber evidence="2">2.7.1.170</ecNumber>
    </recommendedName>
    <alternativeName>
        <fullName evidence="2">AnhMurNAc kinase</fullName>
    </alternativeName>
</protein>
<keyword evidence="1 2" id="KW-0119">Carbohydrate metabolism</keyword>
<comment type="function">
    <text evidence="2">Catalyzes the specific phosphorylation of 1,6-anhydro-N-acetylmuramic acid (anhMurNAc) with the simultaneous cleavage of the 1,6-anhydro ring, generating MurNAc-6-P. Is required for the utilization of anhMurNAc either imported from the medium or derived from its own cell wall murein, and thus plays a role in cell wall recycling.</text>
</comment>
<evidence type="ECO:0000313" key="4">
    <source>
        <dbReference type="Proteomes" id="UP000011717"/>
    </source>
</evidence>
<comment type="pathway">
    <text evidence="2">Amino-sugar metabolism; 1,6-anhydro-N-acetylmuramate degradation.</text>
</comment>
<dbReference type="InterPro" id="IPR043129">
    <property type="entry name" value="ATPase_NBD"/>
</dbReference>
<dbReference type="OrthoDB" id="9763949at2"/>
<keyword evidence="2" id="KW-0067">ATP-binding</keyword>
<evidence type="ECO:0000313" key="3">
    <source>
        <dbReference type="EMBL" id="EMD84299.1"/>
    </source>
</evidence>
<dbReference type="Proteomes" id="UP000011717">
    <property type="component" value="Unassembled WGS sequence"/>
</dbReference>
<keyword evidence="2 3" id="KW-0418">Kinase</keyword>
<dbReference type="UniPathway" id="UPA00544"/>
<dbReference type="PANTHER" id="PTHR30605">
    <property type="entry name" value="ANHYDRO-N-ACETYLMURAMIC ACID KINASE"/>
    <property type="match status" value="1"/>
</dbReference>
<name>M2TCD6_9SPHN</name>
<keyword evidence="2" id="KW-0808">Transferase</keyword>
<dbReference type="GO" id="GO:0009254">
    <property type="term" value="P:peptidoglycan turnover"/>
    <property type="evidence" value="ECO:0007669"/>
    <property type="project" value="UniProtKB-UniRule"/>
</dbReference>
<organism evidence="3 4">
    <name type="scientific">Pacificimonas flava</name>
    <dbReference type="NCBI Taxonomy" id="1234595"/>
    <lineage>
        <taxon>Bacteria</taxon>
        <taxon>Pseudomonadati</taxon>
        <taxon>Pseudomonadota</taxon>
        <taxon>Alphaproteobacteria</taxon>
        <taxon>Sphingomonadales</taxon>
        <taxon>Sphingosinicellaceae</taxon>
        <taxon>Pacificimonas</taxon>
    </lineage>
</organism>
<comment type="pathway">
    <text evidence="2">Cell wall biogenesis; peptidoglycan recycling.</text>
</comment>
<dbReference type="GO" id="GO:0097175">
    <property type="term" value="P:1,6-anhydro-N-acetyl-beta-muramic acid catabolic process"/>
    <property type="evidence" value="ECO:0007669"/>
    <property type="project" value="UniProtKB-UniRule"/>
</dbReference>
<comment type="catalytic activity">
    <reaction evidence="2">
        <text>1,6-anhydro-N-acetyl-beta-muramate + ATP + H2O = N-acetyl-D-muramate 6-phosphate + ADP + H(+)</text>
        <dbReference type="Rhea" id="RHEA:24952"/>
        <dbReference type="ChEBI" id="CHEBI:15377"/>
        <dbReference type="ChEBI" id="CHEBI:15378"/>
        <dbReference type="ChEBI" id="CHEBI:30616"/>
        <dbReference type="ChEBI" id="CHEBI:58690"/>
        <dbReference type="ChEBI" id="CHEBI:58722"/>
        <dbReference type="ChEBI" id="CHEBI:456216"/>
        <dbReference type="EC" id="2.7.1.170"/>
    </reaction>
</comment>
<dbReference type="Gene3D" id="3.30.420.40">
    <property type="match status" value="2"/>
</dbReference>
<dbReference type="GO" id="GO:0005524">
    <property type="term" value="F:ATP binding"/>
    <property type="evidence" value="ECO:0007669"/>
    <property type="project" value="UniProtKB-UniRule"/>
</dbReference>
<evidence type="ECO:0000256" key="2">
    <source>
        <dbReference type="HAMAP-Rule" id="MF_01270"/>
    </source>
</evidence>
<dbReference type="InterPro" id="IPR005338">
    <property type="entry name" value="Anhydro_N_Ac-Mur_kinase"/>
</dbReference>